<dbReference type="EMBL" id="BARV01010236">
    <property type="protein sequence ID" value="GAI09718.1"/>
    <property type="molecule type" value="Genomic_DNA"/>
</dbReference>
<accession>X1KSM9</accession>
<sequence length="58" mass="6813">MDNEHKKREWVSITIQYKGGLREEITRKSLEEIEKVVPVLYALNSAKQLKNDLENILT</sequence>
<protein>
    <submittedName>
        <fullName evidence="1">Uncharacterized protein</fullName>
    </submittedName>
</protein>
<reference evidence="1" key="1">
    <citation type="journal article" date="2014" name="Front. Microbiol.">
        <title>High frequency of phylogenetically diverse reductive dehalogenase-homologous genes in deep subseafloor sedimentary metagenomes.</title>
        <authorList>
            <person name="Kawai M."/>
            <person name="Futagami T."/>
            <person name="Toyoda A."/>
            <person name="Takaki Y."/>
            <person name="Nishi S."/>
            <person name="Hori S."/>
            <person name="Arai W."/>
            <person name="Tsubouchi T."/>
            <person name="Morono Y."/>
            <person name="Uchiyama I."/>
            <person name="Ito T."/>
            <person name="Fujiyama A."/>
            <person name="Inagaki F."/>
            <person name="Takami H."/>
        </authorList>
    </citation>
    <scope>NUCLEOTIDE SEQUENCE</scope>
    <source>
        <strain evidence="1">Expedition CK06-06</strain>
    </source>
</reference>
<dbReference type="AlphaFoldDB" id="X1KSM9"/>
<gene>
    <name evidence="1" type="ORF">S06H3_19886</name>
</gene>
<comment type="caution">
    <text evidence="1">The sequence shown here is derived from an EMBL/GenBank/DDBJ whole genome shotgun (WGS) entry which is preliminary data.</text>
</comment>
<name>X1KSM9_9ZZZZ</name>
<evidence type="ECO:0000313" key="1">
    <source>
        <dbReference type="EMBL" id="GAI09718.1"/>
    </source>
</evidence>
<proteinExistence type="predicted"/>
<organism evidence="1">
    <name type="scientific">marine sediment metagenome</name>
    <dbReference type="NCBI Taxonomy" id="412755"/>
    <lineage>
        <taxon>unclassified sequences</taxon>
        <taxon>metagenomes</taxon>
        <taxon>ecological metagenomes</taxon>
    </lineage>
</organism>